<dbReference type="PANTHER" id="PTHR24305:SF234">
    <property type="entry name" value="CYTOCHROME P450"/>
    <property type="match status" value="1"/>
</dbReference>
<dbReference type="GO" id="GO:0016705">
    <property type="term" value="F:oxidoreductase activity, acting on paired donors, with incorporation or reduction of molecular oxygen"/>
    <property type="evidence" value="ECO:0007669"/>
    <property type="project" value="InterPro"/>
</dbReference>
<keyword evidence="4 5" id="KW-0349">Heme</keyword>
<comment type="cofactor">
    <cofactor evidence="1 4">
        <name>heme</name>
        <dbReference type="ChEBI" id="CHEBI:30413"/>
    </cofactor>
</comment>
<dbReference type="Gene3D" id="1.10.630.10">
    <property type="entry name" value="Cytochrome P450"/>
    <property type="match status" value="1"/>
</dbReference>
<dbReference type="AlphaFoldDB" id="A0A6A7BBM6"/>
<dbReference type="GO" id="GO:0005506">
    <property type="term" value="F:iron ion binding"/>
    <property type="evidence" value="ECO:0007669"/>
    <property type="project" value="InterPro"/>
</dbReference>
<dbReference type="InterPro" id="IPR036396">
    <property type="entry name" value="Cyt_P450_sf"/>
</dbReference>
<evidence type="ECO:0000256" key="5">
    <source>
        <dbReference type="RuleBase" id="RU000461"/>
    </source>
</evidence>
<evidence type="ECO:0000256" key="6">
    <source>
        <dbReference type="SAM" id="Phobius"/>
    </source>
</evidence>
<dbReference type="InterPro" id="IPR001128">
    <property type="entry name" value="Cyt_P450"/>
</dbReference>
<dbReference type="Proteomes" id="UP000799423">
    <property type="component" value="Unassembled WGS sequence"/>
</dbReference>
<feature type="transmembrane region" description="Helical" evidence="6">
    <location>
        <begin position="24"/>
        <end position="48"/>
    </location>
</feature>
<dbReference type="PROSITE" id="PS00086">
    <property type="entry name" value="CYTOCHROME_P450"/>
    <property type="match status" value="1"/>
</dbReference>
<comment type="similarity">
    <text evidence="5">Belongs to the cytochrome P450 family.</text>
</comment>
<dbReference type="EMBL" id="MU006301">
    <property type="protein sequence ID" value="KAF2851805.1"/>
    <property type="molecule type" value="Genomic_DNA"/>
</dbReference>
<protein>
    <submittedName>
        <fullName evidence="7">Cytochrome P450</fullName>
    </submittedName>
</protein>
<dbReference type="OrthoDB" id="3945418at2759"/>
<keyword evidence="5" id="KW-0560">Oxidoreductase</keyword>
<dbReference type="PRINTS" id="PR00385">
    <property type="entry name" value="P450"/>
</dbReference>
<keyword evidence="5" id="KW-0503">Monooxygenase</keyword>
<dbReference type="CDD" id="cd11062">
    <property type="entry name" value="CYP58-like"/>
    <property type="match status" value="1"/>
</dbReference>
<keyword evidence="6" id="KW-0812">Transmembrane</keyword>
<sequence>MLELLASSLDSVLPAAVLQQHPRIVWIAWIVILSIVYLITRAIYLLYLHPLAAFPGPRRAALSSWWVYGITKTGRIEQNLELLHKKYNTHALRIGPNELHLTDPQLYHTIYSQKYVYPKDSSFYDGFNTPHSVFVESDRELHRQRRKKMNAFFSKASMRDLQGIMIEKIALLCDRISGEKNNAPIHMYQAIRCLTVDVISELAFGSSFNTLQDATDTAFSADFLDAFDRVAHSIWALISIPIFRTIIQICPPAISARLSRTARHVQRLLGAANNTVVRFRSNQASGKKSNHEVMFEEMTGLTDAEMQAEAMDVLVAGSDTTATTLATALEEMSRTPSIFEKLKQELSEAGIKTEEDYDLVKLEQLPYLSAVVKESLRYALAVPGRLPRIVPPGIEPLMSDGKLIPVGTTIGMSAYSMHFNEDLWGPDARRFVPERWLTGEAKHLDKYMVTFSKGARQCLGINMTQAELVLALAMLVNRFSFTLDETMADEDITQLDYFTVGYKGSGVRMYVHEAK</sequence>
<gene>
    <name evidence="7" type="ORF">T440DRAFT_467578</name>
</gene>
<keyword evidence="8" id="KW-1185">Reference proteome</keyword>
<organism evidence="7 8">
    <name type="scientific">Plenodomus tracheiphilus IPT5</name>
    <dbReference type="NCBI Taxonomy" id="1408161"/>
    <lineage>
        <taxon>Eukaryota</taxon>
        <taxon>Fungi</taxon>
        <taxon>Dikarya</taxon>
        <taxon>Ascomycota</taxon>
        <taxon>Pezizomycotina</taxon>
        <taxon>Dothideomycetes</taxon>
        <taxon>Pleosporomycetidae</taxon>
        <taxon>Pleosporales</taxon>
        <taxon>Pleosporineae</taxon>
        <taxon>Leptosphaeriaceae</taxon>
        <taxon>Plenodomus</taxon>
    </lineage>
</organism>
<evidence type="ECO:0000256" key="1">
    <source>
        <dbReference type="ARBA" id="ARBA00001971"/>
    </source>
</evidence>
<name>A0A6A7BBM6_9PLEO</name>
<dbReference type="GO" id="GO:0004497">
    <property type="term" value="F:monooxygenase activity"/>
    <property type="evidence" value="ECO:0007669"/>
    <property type="project" value="UniProtKB-KW"/>
</dbReference>
<dbReference type="Pfam" id="PF00067">
    <property type="entry name" value="p450"/>
    <property type="match status" value="1"/>
</dbReference>
<proteinExistence type="inferred from homology"/>
<keyword evidence="3 4" id="KW-0408">Iron</keyword>
<accession>A0A6A7BBM6</accession>
<evidence type="ECO:0000256" key="3">
    <source>
        <dbReference type="ARBA" id="ARBA00023004"/>
    </source>
</evidence>
<dbReference type="PANTHER" id="PTHR24305">
    <property type="entry name" value="CYTOCHROME P450"/>
    <property type="match status" value="1"/>
</dbReference>
<keyword evidence="6" id="KW-1133">Transmembrane helix</keyword>
<evidence type="ECO:0000313" key="7">
    <source>
        <dbReference type="EMBL" id="KAF2851805.1"/>
    </source>
</evidence>
<dbReference type="InterPro" id="IPR050121">
    <property type="entry name" value="Cytochrome_P450_monoxygenase"/>
</dbReference>
<dbReference type="SUPFAM" id="SSF48264">
    <property type="entry name" value="Cytochrome P450"/>
    <property type="match status" value="1"/>
</dbReference>
<dbReference type="InterPro" id="IPR002401">
    <property type="entry name" value="Cyt_P450_E_grp-I"/>
</dbReference>
<keyword evidence="2 4" id="KW-0479">Metal-binding</keyword>
<dbReference type="PRINTS" id="PR00463">
    <property type="entry name" value="EP450I"/>
</dbReference>
<feature type="binding site" description="axial binding residue" evidence="4">
    <location>
        <position position="458"/>
    </location>
    <ligand>
        <name>heme</name>
        <dbReference type="ChEBI" id="CHEBI:30413"/>
    </ligand>
    <ligandPart>
        <name>Fe</name>
        <dbReference type="ChEBI" id="CHEBI:18248"/>
    </ligandPart>
</feature>
<evidence type="ECO:0000256" key="2">
    <source>
        <dbReference type="ARBA" id="ARBA00022723"/>
    </source>
</evidence>
<evidence type="ECO:0000313" key="8">
    <source>
        <dbReference type="Proteomes" id="UP000799423"/>
    </source>
</evidence>
<reference evidence="7" key="1">
    <citation type="submission" date="2020-01" db="EMBL/GenBank/DDBJ databases">
        <authorList>
            <consortium name="DOE Joint Genome Institute"/>
            <person name="Haridas S."/>
            <person name="Albert R."/>
            <person name="Binder M."/>
            <person name="Bloem J."/>
            <person name="Labutti K."/>
            <person name="Salamov A."/>
            <person name="Andreopoulos B."/>
            <person name="Baker S.E."/>
            <person name="Barry K."/>
            <person name="Bills G."/>
            <person name="Bluhm B.H."/>
            <person name="Cannon C."/>
            <person name="Castanera R."/>
            <person name="Culley D.E."/>
            <person name="Daum C."/>
            <person name="Ezra D."/>
            <person name="Gonzalez J.B."/>
            <person name="Henrissat B."/>
            <person name="Kuo A."/>
            <person name="Liang C."/>
            <person name="Lipzen A."/>
            <person name="Lutzoni F."/>
            <person name="Magnuson J."/>
            <person name="Mondo S."/>
            <person name="Nolan M."/>
            <person name="Ohm R."/>
            <person name="Pangilinan J."/>
            <person name="Park H.-J."/>
            <person name="Ramirez L."/>
            <person name="Alfaro M."/>
            <person name="Sun H."/>
            <person name="Tritt A."/>
            <person name="Yoshinaga Y."/>
            <person name="Zwiers L.-H."/>
            <person name="Turgeon B.G."/>
            <person name="Goodwin S.B."/>
            <person name="Spatafora J.W."/>
            <person name="Crous P.W."/>
            <person name="Grigoriev I.V."/>
        </authorList>
    </citation>
    <scope>NUCLEOTIDE SEQUENCE</scope>
    <source>
        <strain evidence="7">IPT5</strain>
    </source>
</reference>
<dbReference type="InterPro" id="IPR017972">
    <property type="entry name" value="Cyt_P450_CS"/>
</dbReference>
<dbReference type="GO" id="GO:0020037">
    <property type="term" value="F:heme binding"/>
    <property type="evidence" value="ECO:0007669"/>
    <property type="project" value="InterPro"/>
</dbReference>
<keyword evidence="6" id="KW-0472">Membrane</keyword>
<evidence type="ECO:0000256" key="4">
    <source>
        <dbReference type="PIRSR" id="PIRSR602401-1"/>
    </source>
</evidence>